<name>A0A8H4K8M4_9HYPO</name>
<protein>
    <submittedName>
        <fullName evidence="2">TPR domain-containing protein</fullName>
    </submittedName>
</protein>
<evidence type="ECO:0000313" key="2">
    <source>
        <dbReference type="EMBL" id="KAF4445797.1"/>
    </source>
</evidence>
<dbReference type="Gene3D" id="1.25.40.10">
    <property type="entry name" value="Tetratricopeptide repeat domain"/>
    <property type="match status" value="4"/>
</dbReference>
<dbReference type="Proteomes" id="UP000605986">
    <property type="component" value="Unassembled WGS sequence"/>
</dbReference>
<dbReference type="PANTHER" id="PTHR19959:SF119">
    <property type="entry name" value="FUNGAL LIPASE-LIKE DOMAIN-CONTAINING PROTEIN"/>
    <property type="match status" value="1"/>
</dbReference>
<gene>
    <name evidence="2" type="ORF">F53441_10546</name>
</gene>
<dbReference type="InterPro" id="IPR024983">
    <property type="entry name" value="CHAT_dom"/>
</dbReference>
<keyword evidence="3" id="KW-1185">Reference proteome</keyword>
<reference evidence="2" key="1">
    <citation type="submission" date="2020-01" db="EMBL/GenBank/DDBJ databases">
        <title>Identification and distribution of gene clusters putatively required for synthesis of sphingolipid metabolism inhibitors in phylogenetically diverse species of the filamentous fungus Fusarium.</title>
        <authorList>
            <person name="Kim H.-S."/>
            <person name="Busman M."/>
            <person name="Brown D.W."/>
            <person name="Divon H."/>
            <person name="Uhlig S."/>
            <person name="Proctor R.H."/>
        </authorList>
    </citation>
    <scope>NUCLEOTIDE SEQUENCE</scope>
    <source>
        <strain evidence="2">NRRL 53441</strain>
    </source>
</reference>
<dbReference type="SUPFAM" id="SSF81901">
    <property type="entry name" value="HCP-like"/>
    <property type="match status" value="1"/>
</dbReference>
<dbReference type="OrthoDB" id="9991317at2759"/>
<proteinExistence type="predicted"/>
<accession>A0A8H4K8M4</accession>
<comment type="caution">
    <text evidence="2">The sequence shown here is derived from an EMBL/GenBank/DDBJ whole genome shotgun (WGS) entry which is preliminary data.</text>
</comment>
<evidence type="ECO:0000259" key="1">
    <source>
        <dbReference type="Pfam" id="PF12770"/>
    </source>
</evidence>
<dbReference type="InterPro" id="IPR011990">
    <property type="entry name" value="TPR-like_helical_dom_sf"/>
</dbReference>
<dbReference type="EMBL" id="JAADJG010000499">
    <property type="protein sequence ID" value="KAF4445797.1"/>
    <property type="molecule type" value="Genomic_DNA"/>
</dbReference>
<sequence length="1516" mass="170053">MDSLEGSIESLSLEQLDELIDMGRQAVAIPNLERPLMFTCLSMLTSNLRHRMTRMNSEDHFNEMIEYLKRAKQLASPEDEERIPMNCFLASVLFERYRLHGRRDDLLEAIETCETIIPDMSDGPQLQSISSKLCYMYWARYELDHDIEFIRLAVAKTPDSHADRRGRLSTLSNALHESYKTTKDETLLEEAIQYGNEALKCAKDCSNEIKICLFYLGDMQFSKYKLSRDRNDVDQARADIALSVKHFEEAAKHIATDDINESAILVKLGDVLGYQFEITKRREDINRAIEKLERGVELKGESSPTFRDEVDRLYFLLFKRYQTTEDLHDLQRALYHAKRILATNPGQGSDQAVDLFRIGHLNIDLFNATGDDKHLDLAVEYCKDAVSKLSPGDSRSSTILSGYATALAVLSKRKGEVALLDEALDKMRMALHLSQPTDPHWAAYLTSNAKMLQSRFTFESSAADLGEAVRLAKEAKKFTPRQSPEYTEVLTLLCSLQAEMFSFTQDLADIDAAIQSGEESLTIQHNGVQKARCLINLSNALFARSESRNLKQDIDAAIDMQTEAASDTNNPMRPASLSNLANILRDRYFRYGDQADLDAAVEKSTLALSLFPLDHPQRVHAEGNLGIILQQVYLVNGSMETLDRAIHLCESAIETINNKFPRHRDRPRIHNHLGGMRYAKFERRGLEEDLNKAVDHGRAALEYARLADPVTQIFMVNLAEAVRQRFDVFGRLEDIQYAIALCKKIVDATASNHPRRATRLNGLSKMLYSRYKRTLEVEDLESSIKYGKEAKSASSPSRSHWAGLCYSLGSFICTRFENTGSRNDIEEAFENMREAVDRTPRQGVQRDIFVASLGSLWHQKYQKFDQGGDLDQAIKCGFEALETAPVDSPRRAMLLFNLGRWLGGRFLIGRDESDRDISKCLLSQVLHLDTATAMTRARAGTILALQCINDHNWQKAYNALEKVIELLPRISPRTLARDDQQHMLKEFSETASLAASCALQIGKSDAEALEILESGRGIISSLMINQRNDVTELKRVDHDLATEYELLRDRLSQLPMEGLGSTMRAGFLPRATGIANDLFYDANLALSEERRAIIRDLENLERYIRKTLPGFERFQLSLSADQMKTMASTHPIVSINASSVRTDAFLVTSSEIRSIKLPNDTHSRLLTLARKLIGSDKLSQGPPSTLYERNEELQISLEWLWATVVEPILNSLKEDLTRLTPKPFSKNSSSNLPRLLWVTNGIAGLCPLHAAGKHEGRSKDNTASHVISSYVTSFKALSYAKDMKIQLLAHKSQELMIASMPQTIGQADISADEEAEAIKACFENLNLPTPKILSLPSKRDVLEALKTCNIAHFACHGVSNPIDPSKGALLLADAIKPGTPDRLTIHDLLDIQRNNSQIAYLSACSTAENAAESLLDETVHLASTFQLVGFPHVIGTMWEANDKAAIDVARVFYKKLIGVTQLVLKGEESTELDGNYAVAFALHEAVRLLKRVKRPGSSIVPARNVLSWAPFVHIGI</sequence>
<dbReference type="Pfam" id="PF12770">
    <property type="entry name" value="CHAT"/>
    <property type="match status" value="1"/>
</dbReference>
<evidence type="ECO:0000313" key="3">
    <source>
        <dbReference type="Proteomes" id="UP000605986"/>
    </source>
</evidence>
<feature type="domain" description="CHAT" evidence="1">
    <location>
        <begin position="1195"/>
        <end position="1515"/>
    </location>
</feature>
<dbReference type="PANTHER" id="PTHR19959">
    <property type="entry name" value="KINESIN LIGHT CHAIN"/>
    <property type="match status" value="1"/>
</dbReference>
<organism evidence="2 3">
    <name type="scientific">Fusarium austroafricanum</name>
    <dbReference type="NCBI Taxonomy" id="2364996"/>
    <lineage>
        <taxon>Eukaryota</taxon>
        <taxon>Fungi</taxon>
        <taxon>Dikarya</taxon>
        <taxon>Ascomycota</taxon>
        <taxon>Pezizomycotina</taxon>
        <taxon>Sordariomycetes</taxon>
        <taxon>Hypocreomycetidae</taxon>
        <taxon>Hypocreales</taxon>
        <taxon>Nectriaceae</taxon>
        <taxon>Fusarium</taxon>
        <taxon>Fusarium concolor species complex</taxon>
    </lineage>
</organism>